<keyword evidence="1" id="KW-0812">Transmembrane</keyword>
<proteinExistence type="predicted"/>
<accession>A0A7W7SVC4</accession>
<evidence type="ECO:0000313" key="3">
    <source>
        <dbReference type="Proteomes" id="UP000578819"/>
    </source>
</evidence>
<keyword evidence="3" id="KW-1185">Reference proteome</keyword>
<dbReference type="Proteomes" id="UP000578819">
    <property type="component" value="Unassembled WGS sequence"/>
</dbReference>
<comment type="caution">
    <text evidence="2">The sequence shown here is derived from an EMBL/GenBank/DDBJ whole genome shotgun (WGS) entry which is preliminary data.</text>
</comment>
<gene>
    <name evidence="2" type="ORF">FHR38_005367</name>
</gene>
<protein>
    <submittedName>
        <fullName evidence="2">Putative membrane protein</fullName>
    </submittedName>
</protein>
<evidence type="ECO:0000256" key="1">
    <source>
        <dbReference type="SAM" id="Phobius"/>
    </source>
</evidence>
<reference evidence="2 3" key="1">
    <citation type="submission" date="2020-08" db="EMBL/GenBank/DDBJ databases">
        <title>Sequencing the genomes of 1000 actinobacteria strains.</title>
        <authorList>
            <person name="Klenk H.-P."/>
        </authorList>
    </citation>
    <scope>NUCLEOTIDE SEQUENCE [LARGE SCALE GENOMIC DNA]</scope>
    <source>
        <strain evidence="2 3">DSM 45886</strain>
    </source>
</reference>
<dbReference type="Pfam" id="PF06197">
    <property type="entry name" value="DUF998"/>
    <property type="match status" value="1"/>
</dbReference>
<feature type="transmembrane region" description="Helical" evidence="1">
    <location>
        <begin position="53"/>
        <end position="71"/>
    </location>
</feature>
<organism evidence="2 3">
    <name type="scientific">Micromonospora polyrhachis</name>
    <dbReference type="NCBI Taxonomy" id="1282883"/>
    <lineage>
        <taxon>Bacteria</taxon>
        <taxon>Bacillati</taxon>
        <taxon>Actinomycetota</taxon>
        <taxon>Actinomycetes</taxon>
        <taxon>Micromonosporales</taxon>
        <taxon>Micromonosporaceae</taxon>
        <taxon>Micromonospora</taxon>
    </lineage>
</organism>
<feature type="transmembrane region" description="Helical" evidence="1">
    <location>
        <begin position="142"/>
        <end position="165"/>
    </location>
</feature>
<sequence length="209" mass="21789">MRPPPWWTLLPAAAAPVLLFAGWTVAGERQPDGYNGVDDTISELAANGAADRWIMNLTLLAVGSCYLLTAAGLRPVPVVGRAILAIGGIATMLVTLFPQPEAGPSDAHGVIASVACLSVALWPAGAVLVGRLSGAWPSALAWALRPAVALAVTGLLLVLVGWFAFELQSRGSWIGLSERIAAGTQACWPLVVVLTTRRAAHRTTVAEVR</sequence>
<name>A0A7W7SVC4_9ACTN</name>
<feature type="transmembrane region" description="Helical" evidence="1">
    <location>
        <begin position="109"/>
        <end position="130"/>
    </location>
</feature>
<evidence type="ECO:0000313" key="2">
    <source>
        <dbReference type="EMBL" id="MBB4961634.1"/>
    </source>
</evidence>
<dbReference type="RefSeq" id="WP_184537288.1">
    <property type="nucleotide sequence ID" value="NZ_JACHJW010000001.1"/>
</dbReference>
<dbReference type="AlphaFoldDB" id="A0A7W7SVC4"/>
<feature type="transmembrane region" description="Helical" evidence="1">
    <location>
        <begin position="78"/>
        <end position="97"/>
    </location>
</feature>
<dbReference type="EMBL" id="JACHJW010000001">
    <property type="protein sequence ID" value="MBB4961634.1"/>
    <property type="molecule type" value="Genomic_DNA"/>
</dbReference>
<keyword evidence="1" id="KW-0472">Membrane</keyword>
<keyword evidence="1" id="KW-1133">Transmembrane helix</keyword>
<dbReference type="InterPro" id="IPR009339">
    <property type="entry name" value="DUF998"/>
</dbReference>